<evidence type="ECO:0000313" key="3">
    <source>
        <dbReference type="EMBL" id="KAK3325824.1"/>
    </source>
</evidence>
<reference evidence="3" key="1">
    <citation type="journal article" date="2023" name="Mol. Phylogenet. Evol.">
        <title>Genome-scale phylogeny and comparative genomics of the fungal order Sordariales.</title>
        <authorList>
            <person name="Hensen N."/>
            <person name="Bonometti L."/>
            <person name="Westerberg I."/>
            <person name="Brannstrom I.O."/>
            <person name="Guillou S."/>
            <person name="Cros-Aarteil S."/>
            <person name="Calhoun S."/>
            <person name="Haridas S."/>
            <person name="Kuo A."/>
            <person name="Mondo S."/>
            <person name="Pangilinan J."/>
            <person name="Riley R."/>
            <person name="LaButti K."/>
            <person name="Andreopoulos B."/>
            <person name="Lipzen A."/>
            <person name="Chen C."/>
            <person name="Yan M."/>
            <person name="Daum C."/>
            <person name="Ng V."/>
            <person name="Clum A."/>
            <person name="Steindorff A."/>
            <person name="Ohm R.A."/>
            <person name="Martin F."/>
            <person name="Silar P."/>
            <person name="Natvig D.O."/>
            <person name="Lalanne C."/>
            <person name="Gautier V."/>
            <person name="Ament-Velasquez S.L."/>
            <person name="Kruys A."/>
            <person name="Hutchinson M.I."/>
            <person name="Powell A.J."/>
            <person name="Barry K."/>
            <person name="Miller A.N."/>
            <person name="Grigoriev I.V."/>
            <person name="Debuchy R."/>
            <person name="Gladieux P."/>
            <person name="Hiltunen Thoren M."/>
            <person name="Johannesson H."/>
        </authorList>
    </citation>
    <scope>NUCLEOTIDE SEQUENCE</scope>
    <source>
        <strain evidence="3">CBS 118394</strain>
    </source>
</reference>
<accession>A0AAE0IIY6</accession>
<dbReference type="AlphaFoldDB" id="A0AAE0IIY6"/>
<proteinExistence type="predicted"/>
<dbReference type="EMBL" id="JAUEDM010000002">
    <property type="protein sequence ID" value="KAK3325824.1"/>
    <property type="molecule type" value="Genomic_DNA"/>
</dbReference>
<feature type="chain" id="PRO_5042167569" evidence="2">
    <location>
        <begin position="22"/>
        <end position="220"/>
    </location>
</feature>
<protein>
    <submittedName>
        <fullName evidence="3">Uncharacterized protein</fullName>
    </submittedName>
</protein>
<reference evidence="3" key="2">
    <citation type="submission" date="2023-06" db="EMBL/GenBank/DDBJ databases">
        <authorList>
            <consortium name="Lawrence Berkeley National Laboratory"/>
            <person name="Haridas S."/>
            <person name="Hensen N."/>
            <person name="Bonometti L."/>
            <person name="Westerberg I."/>
            <person name="Brannstrom I.O."/>
            <person name="Guillou S."/>
            <person name="Cros-Aarteil S."/>
            <person name="Calhoun S."/>
            <person name="Kuo A."/>
            <person name="Mondo S."/>
            <person name="Pangilinan J."/>
            <person name="Riley R."/>
            <person name="Labutti K."/>
            <person name="Andreopoulos B."/>
            <person name="Lipzen A."/>
            <person name="Chen C."/>
            <person name="Yanf M."/>
            <person name="Daum C."/>
            <person name="Ng V."/>
            <person name="Clum A."/>
            <person name="Steindorff A."/>
            <person name="Ohm R."/>
            <person name="Martin F."/>
            <person name="Silar P."/>
            <person name="Natvig D."/>
            <person name="Lalanne C."/>
            <person name="Gautier V."/>
            <person name="Ament-Velasquez S.L."/>
            <person name="Kruys A."/>
            <person name="Hutchinson M.I."/>
            <person name="Powell A.J."/>
            <person name="Barry K."/>
            <person name="Miller A.N."/>
            <person name="Grigoriev I.V."/>
            <person name="Debuchy R."/>
            <person name="Gladieux P."/>
            <person name="Thoren M.H."/>
            <person name="Johannesson H."/>
        </authorList>
    </citation>
    <scope>NUCLEOTIDE SEQUENCE</scope>
    <source>
        <strain evidence="3">CBS 118394</strain>
    </source>
</reference>
<gene>
    <name evidence="3" type="ORF">B0H66DRAFT_588537</name>
</gene>
<organism evidence="3 4">
    <name type="scientific">Apodospora peruviana</name>
    <dbReference type="NCBI Taxonomy" id="516989"/>
    <lineage>
        <taxon>Eukaryota</taxon>
        <taxon>Fungi</taxon>
        <taxon>Dikarya</taxon>
        <taxon>Ascomycota</taxon>
        <taxon>Pezizomycotina</taxon>
        <taxon>Sordariomycetes</taxon>
        <taxon>Sordariomycetidae</taxon>
        <taxon>Sordariales</taxon>
        <taxon>Lasiosphaeriaceae</taxon>
        <taxon>Apodospora</taxon>
    </lineage>
</organism>
<evidence type="ECO:0000256" key="2">
    <source>
        <dbReference type="SAM" id="SignalP"/>
    </source>
</evidence>
<feature type="region of interest" description="Disordered" evidence="1">
    <location>
        <begin position="192"/>
        <end position="220"/>
    </location>
</feature>
<evidence type="ECO:0000313" key="4">
    <source>
        <dbReference type="Proteomes" id="UP001283341"/>
    </source>
</evidence>
<comment type="caution">
    <text evidence="3">The sequence shown here is derived from an EMBL/GenBank/DDBJ whole genome shotgun (WGS) entry which is preliminary data.</text>
</comment>
<keyword evidence="2" id="KW-0732">Signal</keyword>
<sequence length="220" mass="24324">MSRSALPLLLLLLLLPQRSQCNFSTYSASSWAAAARRFRMLCECRMTKRNKHNDMFVCGWASMTAQGVPEILESQTEFLIAVLRSLESKERLVDQRFISIRKPAPFVTMTQVKKYEWEERDQEKEGEVIASKTTAVRKAPDAAMVNPGWASGAELAMQGNWGRVFPTTAQASACVSATAVAAICSPGLHHDDNHPGLSGPPRLHPHMPADGNNRRCSLLS</sequence>
<keyword evidence="4" id="KW-1185">Reference proteome</keyword>
<dbReference type="Proteomes" id="UP001283341">
    <property type="component" value="Unassembled WGS sequence"/>
</dbReference>
<name>A0AAE0IIY6_9PEZI</name>
<feature type="signal peptide" evidence="2">
    <location>
        <begin position="1"/>
        <end position="21"/>
    </location>
</feature>
<evidence type="ECO:0000256" key="1">
    <source>
        <dbReference type="SAM" id="MobiDB-lite"/>
    </source>
</evidence>